<name>A0A7J6WZT9_THATH</name>
<reference evidence="2 3" key="1">
    <citation type="submission" date="2020-06" db="EMBL/GenBank/DDBJ databases">
        <title>Transcriptomic and genomic resources for Thalictrum thalictroides and T. hernandezii: Facilitating candidate gene discovery in an emerging model plant lineage.</title>
        <authorList>
            <person name="Arias T."/>
            <person name="Riano-Pachon D.M."/>
            <person name="Di Stilio V.S."/>
        </authorList>
    </citation>
    <scope>NUCLEOTIDE SEQUENCE [LARGE SCALE GENOMIC DNA]</scope>
    <source>
        <strain evidence="3">cv. WT478/WT964</strain>
        <tissue evidence="2">Leaves</tissue>
    </source>
</reference>
<dbReference type="Proteomes" id="UP000554482">
    <property type="component" value="Unassembled WGS sequence"/>
</dbReference>
<keyword evidence="3" id="KW-1185">Reference proteome</keyword>
<evidence type="ECO:0000313" key="2">
    <source>
        <dbReference type="EMBL" id="KAF5202996.1"/>
    </source>
</evidence>
<feature type="non-terminal residue" evidence="2">
    <location>
        <position position="1"/>
    </location>
</feature>
<evidence type="ECO:0000256" key="1">
    <source>
        <dbReference type="SAM" id="MobiDB-lite"/>
    </source>
</evidence>
<evidence type="ECO:0000313" key="3">
    <source>
        <dbReference type="Proteomes" id="UP000554482"/>
    </source>
</evidence>
<dbReference type="AlphaFoldDB" id="A0A7J6WZT9"/>
<comment type="caution">
    <text evidence="2">The sequence shown here is derived from an EMBL/GenBank/DDBJ whole genome shotgun (WGS) entry which is preliminary data.</text>
</comment>
<accession>A0A7J6WZT9</accession>
<feature type="compositionally biased region" description="Polar residues" evidence="1">
    <location>
        <begin position="68"/>
        <end position="91"/>
    </location>
</feature>
<dbReference type="EMBL" id="JABWDY010007360">
    <property type="protein sequence ID" value="KAF5202996.1"/>
    <property type="molecule type" value="Genomic_DNA"/>
</dbReference>
<proteinExistence type="predicted"/>
<gene>
    <name evidence="2" type="ORF">FRX31_007417</name>
</gene>
<sequence>KIIGAGPGSRNLGSGLGEENLVIGVGKSVHEEERHKTSARMLNTGSWAGKVEAEQAVNPLNDGAMGTATETEGSTAVDSLFSDSQTSKLMG</sequence>
<organism evidence="2 3">
    <name type="scientific">Thalictrum thalictroides</name>
    <name type="common">Rue-anemone</name>
    <name type="synonym">Anemone thalictroides</name>
    <dbReference type="NCBI Taxonomy" id="46969"/>
    <lineage>
        <taxon>Eukaryota</taxon>
        <taxon>Viridiplantae</taxon>
        <taxon>Streptophyta</taxon>
        <taxon>Embryophyta</taxon>
        <taxon>Tracheophyta</taxon>
        <taxon>Spermatophyta</taxon>
        <taxon>Magnoliopsida</taxon>
        <taxon>Ranunculales</taxon>
        <taxon>Ranunculaceae</taxon>
        <taxon>Thalictroideae</taxon>
        <taxon>Thalictrum</taxon>
    </lineage>
</organism>
<feature type="region of interest" description="Disordered" evidence="1">
    <location>
        <begin position="61"/>
        <end position="91"/>
    </location>
</feature>
<protein>
    <submittedName>
        <fullName evidence="2">Uncharacterized protein</fullName>
    </submittedName>
</protein>